<keyword evidence="2" id="KW-1185">Reference proteome</keyword>
<sequence length="197" mass="22188">MKSKRRDKKCNIGADYSRPGRCLRNLHPYSQPPRFLFLLGKHADPLWVQEFKTLTVAHLVPAIRGQNANTRRHVLDVVDYVALRNQVSGMFPAIALCEVARGASLHWNYIAAAGLADDYPALQRLTAEFGALWNDIFSFEKEVINDRSDFNHVSILLLKFGGNSVRWRGGSSGDRAPAVRRLPAIAPAVARHRRHPR</sequence>
<dbReference type="Gene3D" id="1.10.600.10">
    <property type="entry name" value="Farnesyl Diphosphate Synthase"/>
    <property type="match status" value="1"/>
</dbReference>
<reference evidence="1 2" key="1">
    <citation type="submission" date="2024-10" db="EMBL/GenBank/DDBJ databases">
        <title>The Natural Products Discovery Center: Release of the First 8490 Sequenced Strains for Exploring Actinobacteria Biosynthetic Diversity.</title>
        <authorList>
            <person name="Kalkreuter E."/>
            <person name="Kautsar S.A."/>
            <person name="Yang D."/>
            <person name="Bader C.D."/>
            <person name="Teijaro C.N."/>
            <person name="Fluegel L."/>
            <person name="Davis C.M."/>
            <person name="Simpson J.R."/>
            <person name="Lauterbach L."/>
            <person name="Steele A.D."/>
            <person name="Gui C."/>
            <person name="Meng S."/>
            <person name="Li G."/>
            <person name="Viehrig K."/>
            <person name="Ye F."/>
            <person name="Su P."/>
            <person name="Kiefer A.F."/>
            <person name="Nichols A."/>
            <person name="Cepeda A.J."/>
            <person name="Yan W."/>
            <person name="Fan B."/>
            <person name="Jiang Y."/>
            <person name="Adhikari A."/>
            <person name="Zheng C.-J."/>
            <person name="Schuster L."/>
            <person name="Cowan T.M."/>
            <person name="Smanski M.J."/>
            <person name="Chevrette M.G."/>
            <person name="De Carvalho L.P.S."/>
            <person name="Shen B."/>
        </authorList>
    </citation>
    <scope>NUCLEOTIDE SEQUENCE [LARGE SCALE GENOMIC DNA]</scope>
    <source>
        <strain evidence="1 2">NPDC004550</strain>
    </source>
</reference>
<evidence type="ECO:0000313" key="1">
    <source>
        <dbReference type="EMBL" id="MFF0458613.1"/>
    </source>
</evidence>
<accession>A0ABW6NU97</accession>
<dbReference type="SUPFAM" id="SSF48576">
    <property type="entry name" value="Terpenoid synthases"/>
    <property type="match status" value="1"/>
</dbReference>
<dbReference type="Pfam" id="PF19086">
    <property type="entry name" value="Terpene_syn_C_2"/>
    <property type="match status" value="1"/>
</dbReference>
<name>A0ABW6NU97_9NOCA</name>
<dbReference type="RefSeq" id="WP_387256251.1">
    <property type="nucleotide sequence ID" value="NZ_JBIALX010000033.1"/>
</dbReference>
<evidence type="ECO:0000313" key="2">
    <source>
        <dbReference type="Proteomes" id="UP001601521"/>
    </source>
</evidence>
<gene>
    <name evidence="1" type="ORF">ACFYTH_35155</name>
</gene>
<dbReference type="Proteomes" id="UP001601521">
    <property type="component" value="Unassembled WGS sequence"/>
</dbReference>
<dbReference type="InterPro" id="IPR008949">
    <property type="entry name" value="Isoprenoid_synthase_dom_sf"/>
</dbReference>
<comment type="caution">
    <text evidence="1">The sequence shown here is derived from an EMBL/GenBank/DDBJ whole genome shotgun (WGS) entry which is preliminary data.</text>
</comment>
<proteinExistence type="predicted"/>
<dbReference type="EMBL" id="JBIALX010000033">
    <property type="protein sequence ID" value="MFF0458613.1"/>
    <property type="molecule type" value="Genomic_DNA"/>
</dbReference>
<protein>
    <submittedName>
        <fullName evidence="1">Terpene synthase family protein</fullName>
    </submittedName>
</protein>
<organism evidence="1 2">
    <name type="scientific">Nocardia africana</name>
    <dbReference type="NCBI Taxonomy" id="134964"/>
    <lineage>
        <taxon>Bacteria</taxon>
        <taxon>Bacillati</taxon>
        <taxon>Actinomycetota</taxon>
        <taxon>Actinomycetes</taxon>
        <taxon>Mycobacteriales</taxon>
        <taxon>Nocardiaceae</taxon>
        <taxon>Nocardia</taxon>
    </lineage>
</organism>